<dbReference type="Gene3D" id="3.40.50.2000">
    <property type="entry name" value="Glycogen Phosphorylase B"/>
    <property type="match status" value="2"/>
</dbReference>
<protein>
    <submittedName>
        <fullName evidence="4">Glycosyltransferase involved in cell wall biosynthesis</fullName>
    </submittedName>
</protein>
<keyword evidence="1" id="KW-0328">Glycosyltransferase</keyword>
<evidence type="ECO:0000259" key="3">
    <source>
        <dbReference type="Pfam" id="PF13439"/>
    </source>
</evidence>
<accession>A0A2M8WT65</accession>
<dbReference type="Pfam" id="PF13692">
    <property type="entry name" value="Glyco_trans_1_4"/>
    <property type="match status" value="1"/>
</dbReference>
<dbReference type="GO" id="GO:0016757">
    <property type="term" value="F:glycosyltransferase activity"/>
    <property type="evidence" value="ECO:0007669"/>
    <property type="project" value="UniProtKB-KW"/>
</dbReference>
<gene>
    <name evidence="4" type="ORF">CLV34_1609</name>
</gene>
<dbReference type="Pfam" id="PF13439">
    <property type="entry name" value="Glyco_transf_4"/>
    <property type="match status" value="1"/>
</dbReference>
<feature type="domain" description="Glycosyltransferase subfamily 4-like N-terminal" evidence="3">
    <location>
        <begin position="97"/>
        <end position="157"/>
    </location>
</feature>
<dbReference type="PANTHER" id="PTHR46401:SF2">
    <property type="entry name" value="GLYCOSYLTRANSFERASE WBBK-RELATED"/>
    <property type="match status" value="1"/>
</dbReference>
<dbReference type="AlphaFoldDB" id="A0A2M8WT65"/>
<evidence type="ECO:0000256" key="1">
    <source>
        <dbReference type="ARBA" id="ARBA00022676"/>
    </source>
</evidence>
<sequence length="348" mass="37246">MTRLVIARSAAAHPMGAQRYESEVETRAAALLPGWRVDVSVSRSLRSDLPGTRRLPFGWLSSASVEERRLVGRLLHSRQSVLHRMDLAIPPAPQGDVVTIHDTVAWRYPDESAPVRAAADEARRAAAVVCVSEFSADEVRSLLGVAEPRVVYNGVDDAYFDAPPLGTDVRRALGLEGPYVLHAGGASQRKNLGELAAAWELASPSLSGITLALAGPEHPTRTRLFAPLQRTVLLGRQPDRLMPSIVASAEAVVVPSTYEGFGLPALEAMAAGTPVIVSNCSALPEVVGDCGFVVEPRREALASALLAVTVDPDAGLAARLDRARARARRFTWEATARAHADIWREVAG</sequence>
<evidence type="ECO:0000313" key="4">
    <source>
        <dbReference type="EMBL" id="PJI94123.1"/>
    </source>
</evidence>
<dbReference type="OrthoDB" id="9801609at2"/>
<dbReference type="CDD" id="cd03809">
    <property type="entry name" value="GT4_MtfB-like"/>
    <property type="match status" value="1"/>
</dbReference>
<comment type="caution">
    <text evidence="4">The sequence shown here is derived from an EMBL/GenBank/DDBJ whole genome shotgun (WGS) entry which is preliminary data.</text>
</comment>
<keyword evidence="5" id="KW-1185">Reference proteome</keyword>
<dbReference type="Proteomes" id="UP000231586">
    <property type="component" value="Unassembled WGS sequence"/>
</dbReference>
<organism evidence="4 5">
    <name type="scientific">Luteimicrobium subarcticum</name>
    <dbReference type="NCBI Taxonomy" id="620910"/>
    <lineage>
        <taxon>Bacteria</taxon>
        <taxon>Bacillati</taxon>
        <taxon>Actinomycetota</taxon>
        <taxon>Actinomycetes</taxon>
        <taxon>Micrococcales</taxon>
        <taxon>Luteimicrobium</taxon>
    </lineage>
</organism>
<evidence type="ECO:0000256" key="2">
    <source>
        <dbReference type="ARBA" id="ARBA00022679"/>
    </source>
</evidence>
<dbReference type="RefSeq" id="WP_100349708.1">
    <property type="nucleotide sequence ID" value="NZ_PGTZ01000007.1"/>
</dbReference>
<name>A0A2M8WT65_9MICO</name>
<proteinExistence type="predicted"/>
<dbReference type="SUPFAM" id="SSF53756">
    <property type="entry name" value="UDP-Glycosyltransferase/glycogen phosphorylase"/>
    <property type="match status" value="1"/>
</dbReference>
<reference evidence="4 5" key="1">
    <citation type="submission" date="2017-11" db="EMBL/GenBank/DDBJ databases">
        <title>Genomic Encyclopedia of Archaeal and Bacterial Type Strains, Phase II (KMG-II): From Individual Species to Whole Genera.</title>
        <authorList>
            <person name="Goeker M."/>
        </authorList>
    </citation>
    <scope>NUCLEOTIDE SEQUENCE [LARGE SCALE GENOMIC DNA]</scope>
    <source>
        <strain evidence="4 5">DSM 22413</strain>
    </source>
</reference>
<dbReference type="GO" id="GO:0009103">
    <property type="term" value="P:lipopolysaccharide biosynthetic process"/>
    <property type="evidence" value="ECO:0007669"/>
    <property type="project" value="TreeGrafter"/>
</dbReference>
<dbReference type="InterPro" id="IPR028098">
    <property type="entry name" value="Glyco_trans_4-like_N"/>
</dbReference>
<evidence type="ECO:0000313" key="5">
    <source>
        <dbReference type="Proteomes" id="UP000231586"/>
    </source>
</evidence>
<dbReference type="EMBL" id="PGTZ01000007">
    <property type="protein sequence ID" value="PJI94123.1"/>
    <property type="molecule type" value="Genomic_DNA"/>
</dbReference>
<dbReference type="PANTHER" id="PTHR46401">
    <property type="entry name" value="GLYCOSYLTRANSFERASE WBBK-RELATED"/>
    <property type="match status" value="1"/>
</dbReference>
<keyword evidence="2 4" id="KW-0808">Transferase</keyword>